<dbReference type="InterPro" id="IPR029045">
    <property type="entry name" value="ClpP/crotonase-like_dom_sf"/>
</dbReference>
<proteinExistence type="predicted"/>
<sequence length="126" mass="13205">MQRSTITPRPPLLAAPIAFVVDERAISAAETTLAYVHEHHLGPIFGATTAGTTCDINETFIAGFSLRWTGCVALRRDGGVFHGTGVPPTHPVAPTVAGIRGGIDEPLEAAAAWVRAELARRSASPP</sequence>
<dbReference type="Proteomes" id="UP001150924">
    <property type="component" value="Unassembled WGS sequence"/>
</dbReference>
<evidence type="ECO:0000259" key="1">
    <source>
        <dbReference type="Pfam" id="PF03572"/>
    </source>
</evidence>
<reference evidence="2" key="1">
    <citation type="submission" date="2022-11" db="EMBL/GenBank/DDBJ databases">
        <title>Minimal conservation of predation-associated metabolite biosynthetic gene clusters underscores biosynthetic potential of Myxococcota including descriptions for ten novel species: Archangium lansinium sp. nov., Myxococcus landrumus sp. nov., Nannocystis bai.</title>
        <authorList>
            <person name="Ahearne A."/>
            <person name="Stevens C."/>
            <person name="Phillips K."/>
        </authorList>
    </citation>
    <scope>NUCLEOTIDE SEQUENCE</scope>
    <source>
        <strain evidence="2">Na p29</strain>
    </source>
</reference>
<organism evidence="2 3">
    <name type="scientific">Nannocystis pusilla</name>
    <dbReference type="NCBI Taxonomy" id="889268"/>
    <lineage>
        <taxon>Bacteria</taxon>
        <taxon>Pseudomonadati</taxon>
        <taxon>Myxococcota</taxon>
        <taxon>Polyangia</taxon>
        <taxon>Nannocystales</taxon>
        <taxon>Nannocystaceae</taxon>
        <taxon>Nannocystis</taxon>
    </lineage>
</organism>
<dbReference type="SUPFAM" id="SSF52096">
    <property type="entry name" value="ClpP/crotonase"/>
    <property type="match status" value="1"/>
</dbReference>
<dbReference type="GO" id="GO:0006508">
    <property type="term" value="P:proteolysis"/>
    <property type="evidence" value="ECO:0007669"/>
    <property type="project" value="InterPro"/>
</dbReference>
<accession>A0A9X3ELM8</accession>
<dbReference type="GO" id="GO:0008236">
    <property type="term" value="F:serine-type peptidase activity"/>
    <property type="evidence" value="ECO:0007669"/>
    <property type="project" value="InterPro"/>
</dbReference>
<dbReference type="InterPro" id="IPR005151">
    <property type="entry name" value="Tail-specific_protease"/>
</dbReference>
<dbReference type="Gene3D" id="3.90.226.10">
    <property type="entry name" value="2-enoyl-CoA Hydratase, Chain A, domain 1"/>
    <property type="match status" value="1"/>
</dbReference>
<evidence type="ECO:0000313" key="2">
    <source>
        <dbReference type="EMBL" id="MCY1005445.1"/>
    </source>
</evidence>
<keyword evidence="3" id="KW-1185">Reference proteome</keyword>
<comment type="caution">
    <text evidence="2">The sequence shown here is derived from an EMBL/GenBank/DDBJ whole genome shotgun (WGS) entry which is preliminary data.</text>
</comment>
<protein>
    <submittedName>
        <fullName evidence="2">S41 family peptidase</fullName>
    </submittedName>
</protein>
<feature type="domain" description="Tail specific protease" evidence="1">
    <location>
        <begin position="13"/>
        <end position="90"/>
    </location>
</feature>
<dbReference type="RefSeq" id="WP_267767122.1">
    <property type="nucleotide sequence ID" value="NZ_JAPNKE010000002.1"/>
</dbReference>
<gene>
    <name evidence="2" type="ORF">OV079_07645</name>
</gene>
<dbReference type="EMBL" id="JAPNKE010000002">
    <property type="protein sequence ID" value="MCY1005445.1"/>
    <property type="molecule type" value="Genomic_DNA"/>
</dbReference>
<evidence type="ECO:0000313" key="3">
    <source>
        <dbReference type="Proteomes" id="UP001150924"/>
    </source>
</evidence>
<dbReference type="AlphaFoldDB" id="A0A9X3ELM8"/>
<name>A0A9X3ELM8_9BACT</name>
<dbReference type="Pfam" id="PF03572">
    <property type="entry name" value="Peptidase_S41"/>
    <property type="match status" value="1"/>
</dbReference>